<evidence type="ECO:0000259" key="1">
    <source>
        <dbReference type="PROSITE" id="PS50043"/>
    </source>
</evidence>
<dbReference type="Gene3D" id="1.10.10.10">
    <property type="entry name" value="Winged helix-like DNA-binding domain superfamily/Winged helix DNA-binding domain"/>
    <property type="match status" value="1"/>
</dbReference>
<sequence length="626" mass="65619">MRVLVKRGDSRRIYRRLLAAVLREPLGSLEGGGGDWVMRAAEWQLRAGIVVRPEYFLQAAWRAVQCSDLALAEELAVAARTHCPGVKADLAYSRVLLLQGEYWRAAEVLPARVMVGDGVGDGDGDAVMWAELTAEIRYFGLGQSAFVAEHALRGAGRDRTEAKRAWVQLADGRAGQALTTSRAVLAGVGVMREARVWAAGAGAAAAGLQGRLGLSEVIYREGVRDLSAGDLSTERLSAGDLRAGDLRAGDLSVERLRTEGLWAGAQLALGAGMARLACGELASARQLAERGYGEAVGAGVRPVAGMWAALLGAVARGEGRVRTAEGWLREALLLVPGEGWGGLRGVLFAELAVVTAMVGASAEEGVERGVEGRVEPARVWLARAEHKGARRSAMFEPWVGLGRAWTAVAEGDLSRGARLCQCTAEVALENGFLALEASALYDAARLGAASAVHARLAKLATLVEGEAVAAMAVAARGLARRDESALGDATDGFEKLGFVLLAAETATAAAQARRLRGRQASAAVFHERGEALAQRCEGARTPLLDQWRLRSRLTPREREVVLLAPSASTPQIAARLGLSPRTVSNYLQRAYDKLGLTGRADLRVFLCGGGGGGGGGGVGGFGGSNG</sequence>
<dbReference type="SMART" id="SM00421">
    <property type="entry name" value="HTH_LUXR"/>
    <property type="match status" value="1"/>
</dbReference>
<dbReference type="SUPFAM" id="SSF46894">
    <property type="entry name" value="C-terminal effector domain of the bipartite response regulators"/>
    <property type="match status" value="1"/>
</dbReference>
<feature type="domain" description="HTH luxR-type" evidence="1">
    <location>
        <begin position="546"/>
        <end position="610"/>
    </location>
</feature>
<dbReference type="InterPro" id="IPR016032">
    <property type="entry name" value="Sig_transdc_resp-reg_C-effctor"/>
</dbReference>
<evidence type="ECO:0000313" key="3">
    <source>
        <dbReference type="Proteomes" id="UP001500751"/>
    </source>
</evidence>
<protein>
    <recommendedName>
        <fullName evidence="1">HTH luxR-type domain-containing protein</fullName>
    </recommendedName>
</protein>
<gene>
    <name evidence="2" type="ORF">GCM10009839_92250</name>
</gene>
<dbReference type="PROSITE" id="PS50043">
    <property type="entry name" value="HTH_LUXR_2"/>
    <property type="match status" value="1"/>
</dbReference>
<dbReference type="Pfam" id="PF00196">
    <property type="entry name" value="GerE"/>
    <property type="match status" value="1"/>
</dbReference>
<organism evidence="2 3">
    <name type="scientific">Catenulispora yoronensis</name>
    <dbReference type="NCBI Taxonomy" id="450799"/>
    <lineage>
        <taxon>Bacteria</taxon>
        <taxon>Bacillati</taxon>
        <taxon>Actinomycetota</taxon>
        <taxon>Actinomycetes</taxon>
        <taxon>Catenulisporales</taxon>
        <taxon>Catenulisporaceae</taxon>
        <taxon>Catenulispora</taxon>
    </lineage>
</organism>
<proteinExistence type="predicted"/>
<dbReference type="Proteomes" id="UP001500751">
    <property type="component" value="Unassembled WGS sequence"/>
</dbReference>
<comment type="caution">
    <text evidence="2">The sequence shown here is derived from an EMBL/GenBank/DDBJ whole genome shotgun (WGS) entry which is preliminary data.</text>
</comment>
<evidence type="ECO:0000313" key="2">
    <source>
        <dbReference type="EMBL" id="GAA2066088.1"/>
    </source>
</evidence>
<name>A0ABP5H6G2_9ACTN</name>
<reference evidence="3" key="1">
    <citation type="journal article" date="2019" name="Int. J. Syst. Evol. Microbiol.">
        <title>The Global Catalogue of Microorganisms (GCM) 10K type strain sequencing project: providing services to taxonomists for standard genome sequencing and annotation.</title>
        <authorList>
            <consortium name="The Broad Institute Genomics Platform"/>
            <consortium name="The Broad Institute Genome Sequencing Center for Infectious Disease"/>
            <person name="Wu L."/>
            <person name="Ma J."/>
        </authorList>
    </citation>
    <scope>NUCLEOTIDE SEQUENCE [LARGE SCALE GENOMIC DNA]</scope>
    <source>
        <strain evidence="3">JCM 16014</strain>
    </source>
</reference>
<dbReference type="InterPro" id="IPR000792">
    <property type="entry name" value="Tscrpt_reg_LuxR_C"/>
</dbReference>
<dbReference type="EMBL" id="BAAAQN010000107">
    <property type="protein sequence ID" value="GAA2066088.1"/>
    <property type="molecule type" value="Genomic_DNA"/>
</dbReference>
<accession>A0ABP5H6G2</accession>
<dbReference type="InterPro" id="IPR036388">
    <property type="entry name" value="WH-like_DNA-bd_sf"/>
</dbReference>
<keyword evidence="3" id="KW-1185">Reference proteome</keyword>
<dbReference type="CDD" id="cd06170">
    <property type="entry name" value="LuxR_C_like"/>
    <property type="match status" value="1"/>
</dbReference>